<keyword evidence="3" id="KW-1005">Bacterial flagellum biogenesis</keyword>
<dbReference type="InterPro" id="IPR007944">
    <property type="entry name" value="FlhC"/>
</dbReference>
<dbReference type="OrthoDB" id="6858240at2"/>
<evidence type="ECO:0000256" key="1">
    <source>
        <dbReference type="ARBA" id="ARBA00022490"/>
    </source>
</evidence>
<proteinExistence type="predicted"/>
<keyword evidence="10" id="KW-1185">Reference proteome</keyword>
<keyword evidence="4" id="KW-0862">Zinc</keyword>
<evidence type="ECO:0000256" key="4">
    <source>
        <dbReference type="ARBA" id="ARBA00022833"/>
    </source>
</evidence>
<evidence type="ECO:0000256" key="6">
    <source>
        <dbReference type="ARBA" id="ARBA00023125"/>
    </source>
</evidence>
<gene>
    <name evidence="9" type="ORF">F2Q65_14930</name>
</gene>
<evidence type="ECO:0000256" key="8">
    <source>
        <dbReference type="ARBA" id="ARBA00023163"/>
    </source>
</evidence>
<evidence type="ECO:0000313" key="10">
    <source>
        <dbReference type="Proteomes" id="UP000322981"/>
    </source>
</evidence>
<comment type="caution">
    <text evidence="9">The sequence shown here is derived from an EMBL/GenBank/DDBJ whole genome shotgun (WGS) entry which is preliminary data.</text>
</comment>
<keyword evidence="6" id="KW-0238">DNA-binding</keyword>
<evidence type="ECO:0008006" key="11">
    <source>
        <dbReference type="Google" id="ProtNLM"/>
    </source>
</evidence>
<evidence type="ECO:0000256" key="7">
    <source>
        <dbReference type="ARBA" id="ARBA00023159"/>
    </source>
</evidence>
<keyword evidence="1" id="KW-0963">Cytoplasm</keyword>
<sequence length="195" mass="21415">MRLGSMLHGHARVQLALALIARRTRLSIVHQETDIPRDALRALYREVHGAPAPSGQLPAAGATVITTRSLQLQASLFATAYRRFRQLPAAGEQDPANARQARPIQAVIRAHDALHALLGAENSLDMTRCWTLARDLRNGDAELHHCPTCEIDYLITRNGRFDQDCPLCALYRCAGLSVRALGRRRGTVIRTPGSG</sequence>
<evidence type="ECO:0000313" key="9">
    <source>
        <dbReference type="EMBL" id="KAA6183731.1"/>
    </source>
</evidence>
<dbReference type="GO" id="GO:0003677">
    <property type="term" value="F:DNA binding"/>
    <property type="evidence" value="ECO:0007669"/>
    <property type="project" value="UniProtKB-KW"/>
</dbReference>
<keyword evidence="7" id="KW-0010">Activator</keyword>
<dbReference type="GO" id="GO:0045893">
    <property type="term" value="P:positive regulation of DNA-templated transcription"/>
    <property type="evidence" value="ECO:0007669"/>
    <property type="project" value="InterPro"/>
</dbReference>
<dbReference type="EMBL" id="VWXX01000029">
    <property type="protein sequence ID" value="KAA6183731.1"/>
    <property type="molecule type" value="Genomic_DNA"/>
</dbReference>
<reference evidence="9 10" key="1">
    <citation type="submission" date="2019-09" db="EMBL/GenBank/DDBJ databases">
        <title>Whole-genome sequence of the purple sulfur bacterium Thiohalocapsa marina DSM 19078.</title>
        <authorList>
            <person name="Kyndt J.A."/>
            <person name="Meyer T.E."/>
        </authorList>
    </citation>
    <scope>NUCLEOTIDE SEQUENCE [LARGE SCALE GENOMIC DNA]</scope>
    <source>
        <strain evidence="9 10">DSM 19078</strain>
    </source>
</reference>
<keyword evidence="8" id="KW-0804">Transcription</keyword>
<evidence type="ECO:0000256" key="3">
    <source>
        <dbReference type="ARBA" id="ARBA00022795"/>
    </source>
</evidence>
<dbReference type="Pfam" id="PF05280">
    <property type="entry name" value="FlhC"/>
    <property type="match status" value="1"/>
</dbReference>
<dbReference type="SUPFAM" id="SSF160930">
    <property type="entry name" value="FlhC-like"/>
    <property type="match status" value="1"/>
</dbReference>
<accession>A0A5M8FKM3</accession>
<protein>
    <recommendedName>
        <fullName evidence="11">Transcriptional activator FlhC</fullName>
    </recommendedName>
</protein>
<dbReference type="GO" id="GO:1902208">
    <property type="term" value="P:regulation of bacterial-type flagellum assembly"/>
    <property type="evidence" value="ECO:0007669"/>
    <property type="project" value="InterPro"/>
</dbReference>
<evidence type="ECO:0000256" key="2">
    <source>
        <dbReference type="ARBA" id="ARBA00022723"/>
    </source>
</evidence>
<name>A0A5M8FKM3_9GAMM</name>
<dbReference type="AlphaFoldDB" id="A0A5M8FKM3"/>
<organism evidence="9 10">
    <name type="scientific">Thiohalocapsa marina</name>
    <dbReference type="NCBI Taxonomy" id="424902"/>
    <lineage>
        <taxon>Bacteria</taxon>
        <taxon>Pseudomonadati</taxon>
        <taxon>Pseudomonadota</taxon>
        <taxon>Gammaproteobacteria</taxon>
        <taxon>Chromatiales</taxon>
        <taxon>Chromatiaceae</taxon>
        <taxon>Thiohalocapsa</taxon>
    </lineage>
</organism>
<dbReference type="Proteomes" id="UP000322981">
    <property type="component" value="Unassembled WGS sequence"/>
</dbReference>
<evidence type="ECO:0000256" key="5">
    <source>
        <dbReference type="ARBA" id="ARBA00023015"/>
    </source>
</evidence>
<dbReference type="GO" id="GO:0046872">
    <property type="term" value="F:metal ion binding"/>
    <property type="evidence" value="ECO:0007669"/>
    <property type="project" value="UniProtKB-KW"/>
</dbReference>
<keyword evidence="2" id="KW-0479">Metal-binding</keyword>
<dbReference type="GO" id="GO:0044781">
    <property type="term" value="P:bacterial-type flagellum organization"/>
    <property type="evidence" value="ECO:0007669"/>
    <property type="project" value="UniProtKB-KW"/>
</dbReference>
<keyword evidence="5" id="KW-0805">Transcription regulation</keyword>